<dbReference type="InterPro" id="IPR016171">
    <property type="entry name" value="Vanillyl_alc_oxidase_C-sub2"/>
</dbReference>
<evidence type="ECO:0000259" key="8">
    <source>
        <dbReference type="PROSITE" id="PS51387"/>
    </source>
</evidence>
<keyword evidence="4" id="KW-0274">FAD</keyword>
<keyword evidence="3" id="KW-0285">Flavoprotein</keyword>
<dbReference type="EMBL" id="RJJC01000001">
    <property type="protein sequence ID" value="RNJ26468.1"/>
    <property type="molecule type" value="Genomic_DNA"/>
</dbReference>
<dbReference type="Proteomes" id="UP000270581">
    <property type="component" value="Unassembled WGS sequence"/>
</dbReference>
<dbReference type="PROSITE" id="PS51387">
    <property type="entry name" value="FAD_PCMH"/>
    <property type="match status" value="1"/>
</dbReference>
<reference evidence="9 10" key="1">
    <citation type="submission" date="2018-11" db="EMBL/GenBank/DDBJ databases">
        <title>Genome sequences of Natronomonas sp. CBA1133.</title>
        <authorList>
            <person name="Roh S.W."/>
            <person name="Cha I.-T."/>
        </authorList>
    </citation>
    <scope>NUCLEOTIDE SEQUENCE [LARGE SCALE GENOMIC DNA]</scope>
    <source>
        <strain evidence="9 10">CBA1133</strain>
    </source>
</reference>
<keyword evidence="10" id="KW-1185">Reference proteome</keyword>
<dbReference type="RefSeq" id="WP_075936470.1">
    <property type="nucleotide sequence ID" value="NZ_BDJH01000002.1"/>
</dbReference>
<organism evidence="9 10">
    <name type="scientific">Halosegnis longus</name>
    <dbReference type="NCBI Taxonomy" id="2216012"/>
    <lineage>
        <taxon>Archaea</taxon>
        <taxon>Methanobacteriati</taxon>
        <taxon>Methanobacteriota</taxon>
        <taxon>Stenosarchaea group</taxon>
        <taxon>Halobacteria</taxon>
        <taxon>Halobacteriales</taxon>
        <taxon>Natronomonadaceae</taxon>
        <taxon>Halosegnis</taxon>
    </lineage>
</organism>
<sequence>MSHDCTFLTDLLSDDQVAFTDATRESHASDWGSRESGHATVPDAVVFPESTADVAAVLAGAHDREIPVTPYAAGTSMEGNAVPAFAGISLDLTRMDAIHDVRPADFQIDVGPGVLGSAVEERVAEEGLFFPPLPSSGDLSTIGGMIANDASGMQTVKYGEVGDWVLELEAVTAEGEVFTAGSKAKKTSAGYNLADLLVGSEGTLAVVTRATLELAGRPEQIRGGRAVFPSLDAATDAVADAVQSGVDVAKIELVDETAGAMANAYQGLDLPDSAMLFVEFHANHGIEAEIDFCRSLFESHGVERFDIASDEEMDTLWEAREELAFAVSSYDPDLSPVHPGDITVPISKLGEIIRYAKQRGREEDLLVPCFGHAGDGNVHYSVLANPSDPEMRAAAEAVYSDVVKRAIEMGGTATGEHGVGLGKREYLEREHGAVAVELMRQVKRAFDPADILNPGKIFPETSEEGGRVAFDLATDD</sequence>
<evidence type="ECO:0000256" key="6">
    <source>
        <dbReference type="ARBA" id="ARBA00023002"/>
    </source>
</evidence>
<dbReference type="FunFam" id="3.30.70.2740:FF:000001">
    <property type="entry name" value="D-lactate dehydrogenase mitochondrial"/>
    <property type="match status" value="1"/>
</dbReference>
<dbReference type="Gene3D" id="3.30.465.10">
    <property type="match status" value="1"/>
</dbReference>
<accession>A0AAJ4UVW8</accession>
<evidence type="ECO:0000256" key="2">
    <source>
        <dbReference type="ARBA" id="ARBA00008000"/>
    </source>
</evidence>
<dbReference type="InterPro" id="IPR036318">
    <property type="entry name" value="FAD-bd_PCMH-like_sf"/>
</dbReference>
<keyword evidence="5" id="KW-0809">Transit peptide</keyword>
<dbReference type="InterPro" id="IPR016166">
    <property type="entry name" value="FAD-bd_PCMH"/>
</dbReference>
<evidence type="ECO:0000256" key="5">
    <source>
        <dbReference type="ARBA" id="ARBA00022946"/>
    </source>
</evidence>
<dbReference type="Pfam" id="PF02913">
    <property type="entry name" value="FAD-oxidase_C"/>
    <property type="match status" value="1"/>
</dbReference>
<dbReference type="Gene3D" id="1.10.45.10">
    <property type="entry name" value="Vanillyl-alcohol Oxidase, Chain A, domain 4"/>
    <property type="match status" value="1"/>
</dbReference>
<dbReference type="GO" id="GO:1903457">
    <property type="term" value="P:lactate catabolic process"/>
    <property type="evidence" value="ECO:0007669"/>
    <property type="project" value="TreeGrafter"/>
</dbReference>
<dbReference type="EC" id="1.1.2.4" evidence="7"/>
<evidence type="ECO:0000256" key="4">
    <source>
        <dbReference type="ARBA" id="ARBA00022827"/>
    </source>
</evidence>
<dbReference type="FunFam" id="1.10.45.10:FF:000001">
    <property type="entry name" value="D-lactate dehydrogenase mitochondrial"/>
    <property type="match status" value="1"/>
</dbReference>
<dbReference type="Gene3D" id="3.30.70.2740">
    <property type="match status" value="1"/>
</dbReference>
<dbReference type="GO" id="GO:0004458">
    <property type="term" value="F:D-lactate dehydrogenase (cytochrome) activity"/>
    <property type="evidence" value="ECO:0007669"/>
    <property type="project" value="UniProtKB-EC"/>
</dbReference>
<gene>
    <name evidence="9" type="ORF">Nmn1133_07155</name>
</gene>
<evidence type="ECO:0000313" key="9">
    <source>
        <dbReference type="EMBL" id="RNJ26468.1"/>
    </source>
</evidence>
<dbReference type="AlphaFoldDB" id="A0AAJ4UVW8"/>
<comment type="caution">
    <text evidence="9">The sequence shown here is derived from an EMBL/GenBank/DDBJ whole genome shotgun (WGS) entry which is preliminary data.</text>
</comment>
<name>A0AAJ4UVW8_9EURY</name>
<dbReference type="GO" id="GO:0008720">
    <property type="term" value="F:D-lactate dehydrogenase (NAD+) activity"/>
    <property type="evidence" value="ECO:0007669"/>
    <property type="project" value="TreeGrafter"/>
</dbReference>
<evidence type="ECO:0000256" key="1">
    <source>
        <dbReference type="ARBA" id="ARBA00001974"/>
    </source>
</evidence>
<dbReference type="InterPro" id="IPR016169">
    <property type="entry name" value="FAD-bd_PCMH_sub2"/>
</dbReference>
<keyword evidence="6" id="KW-0560">Oxidoreductase</keyword>
<feature type="domain" description="FAD-binding PCMH-type" evidence="8">
    <location>
        <begin position="38"/>
        <end position="217"/>
    </location>
</feature>
<dbReference type="InterPro" id="IPR006094">
    <property type="entry name" value="Oxid_FAD_bind_N"/>
</dbReference>
<dbReference type="PANTHER" id="PTHR11748">
    <property type="entry name" value="D-LACTATE DEHYDROGENASE"/>
    <property type="match status" value="1"/>
</dbReference>
<dbReference type="SUPFAM" id="SSF56176">
    <property type="entry name" value="FAD-binding/transporter-associated domain-like"/>
    <property type="match status" value="1"/>
</dbReference>
<protein>
    <recommendedName>
        <fullName evidence="7">D-lactate dehydrogenase (cytochrome)</fullName>
        <ecNumber evidence="7">1.1.2.4</ecNumber>
    </recommendedName>
</protein>
<proteinExistence type="inferred from homology"/>
<dbReference type="GO" id="GO:0071949">
    <property type="term" value="F:FAD binding"/>
    <property type="evidence" value="ECO:0007669"/>
    <property type="project" value="InterPro"/>
</dbReference>
<dbReference type="InterPro" id="IPR004113">
    <property type="entry name" value="FAD-bd_oxidored_4_C"/>
</dbReference>
<dbReference type="PANTHER" id="PTHR11748:SF111">
    <property type="entry name" value="D-LACTATE DEHYDROGENASE, MITOCHONDRIAL-RELATED"/>
    <property type="match status" value="1"/>
</dbReference>
<evidence type="ECO:0000256" key="3">
    <source>
        <dbReference type="ARBA" id="ARBA00022630"/>
    </source>
</evidence>
<dbReference type="Pfam" id="PF01565">
    <property type="entry name" value="FAD_binding_4"/>
    <property type="match status" value="1"/>
</dbReference>
<comment type="similarity">
    <text evidence="2">Belongs to the FAD-binding oxidoreductase/transferase type 4 family.</text>
</comment>
<evidence type="ECO:0000256" key="7">
    <source>
        <dbReference type="ARBA" id="ARBA00038897"/>
    </source>
</evidence>
<dbReference type="InterPro" id="IPR016164">
    <property type="entry name" value="FAD-linked_Oxase-like_C"/>
</dbReference>
<dbReference type="SUPFAM" id="SSF55103">
    <property type="entry name" value="FAD-linked oxidases, C-terminal domain"/>
    <property type="match status" value="1"/>
</dbReference>
<evidence type="ECO:0000313" key="10">
    <source>
        <dbReference type="Proteomes" id="UP000270581"/>
    </source>
</evidence>
<comment type="cofactor">
    <cofactor evidence="1">
        <name>FAD</name>
        <dbReference type="ChEBI" id="CHEBI:57692"/>
    </cofactor>
</comment>